<proteinExistence type="predicted"/>
<comment type="caution">
    <text evidence="2">The sequence shown here is derived from an EMBL/GenBank/DDBJ whole genome shotgun (WGS) entry which is preliminary data.</text>
</comment>
<sequence>MATSTHSSPCNNSITRCRPSNLTSSAELLFSCTRLPSARENPLRSPTSVCRSAIHTGRRSTLIQPHTSTPTKASA</sequence>
<accession>A0A2V0QPJ0</accession>
<organism evidence="2 3">
    <name type="scientific">Pseudomonas syringae pv. actinidiae</name>
    <dbReference type="NCBI Taxonomy" id="103796"/>
    <lineage>
        <taxon>Bacteria</taxon>
        <taxon>Pseudomonadati</taxon>
        <taxon>Pseudomonadota</taxon>
        <taxon>Gammaproteobacteria</taxon>
        <taxon>Pseudomonadales</taxon>
        <taxon>Pseudomonadaceae</taxon>
        <taxon>Pseudomonas</taxon>
        <taxon>Pseudomonas syringae</taxon>
    </lineage>
</organism>
<keyword evidence="2" id="KW-0547">Nucleotide-binding</keyword>
<gene>
    <name evidence="2" type="ORF">KPSA1_06027</name>
</gene>
<dbReference type="EMBL" id="BGJZ01000313">
    <property type="protein sequence ID" value="GBH12558.1"/>
    <property type="molecule type" value="Genomic_DNA"/>
</dbReference>
<dbReference type="Proteomes" id="UP000247480">
    <property type="component" value="Unassembled WGS sequence"/>
</dbReference>
<reference evidence="2 3" key="1">
    <citation type="submission" date="2018-04" db="EMBL/GenBank/DDBJ databases">
        <title>Draft genome sequence of Pseudomonas syringae pv. actinidiae biovar 1 strains isolated from kiwifruit in Kagawa prefecture.</title>
        <authorList>
            <person name="Tabuchi M."/>
            <person name="Saito M."/>
            <person name="Fujiwara S."/>
            <person name="Sasa N."/>
            <person name="Akimitsu K."/>
            <person name="Gomi K."/>
            <person name="Konishi-Sugita S."/>
            <person name="Hamano K."/>
            <person name="Kataoka I."/>
        </authorList>
    </citation>
    <scope>NUCLEOTIDE SEQUENCE [LARGE SCALE GENOMIC DNA]</scope>
    <source>
        <strain evidence="2 3">MAFF212206</strain>
    </source>
</reference>
<evidence type="ECO:0000313" key="3">
    <source>
        <dbReference type="Proteomes" id="UP000247480"/>
    </source>
</evidence>
<keyword evidence="2" id="KW-0347">Helicase</keyword>
<evidence type="ECO:0000313" key="2">
    <source>
        <dbReference type="EMBL" id="GBH12558.1"/>
    </source>
</evidence>
<dbReference type="AlphaFoldDB" id="A0A2V0QPJ0"/>
<keyword evidence="2" id="KW-0067">ATP-binding</keyword>
<protein>
    <submittedName>
        <fullName evidence="2">Replicative superfamily II helicase</fullName>
    </submittedName>
</protein>
<evidence type="ECO:0000256" key="1">
    <source>
        <dbReference type="SAM" id="MobiDB-lite"/>
    </source>
</evidence>
<feature type="compositionally biased region" description="Polar residues" evidence="1">
    <location>
        <begin position="59"/>
        <end position="75"/>
    </location>
</feature>
<name>A0A2V0QPJ0_PSESF</name>
<dbReference type="GO" id="GO:0004386">
    <property type="term" value="F:helicase activity"/>
    <property type="evidence" value="ECO:0007669"/>
    <property type="project" value="UniProtKB-KW"/>
</dbReference>
<feature type="region of interest" description="Disordered" evidence="1">
    <location>
        <begin position="53"/>
        <end position="75"/>
    </location>
</feature>
<keyword evidence="2" id="KW-0378">Hydrolase</keyword>